<dbReference type="Proteomes" id="UP000198406">
    <property type="component" value="Unassembled WGS sequence"/>
</dbReference>
<name>A0A1Z5JV29_FISSO</name>
<sequence>MENGSFIFYHVILDPGIKRIGCVFKCSCIPFPFGLLDCNFEFFSLLRIFAVAVIMKIMINPKCVSFSPSRVFTHMLPLLTWLIFSIHKSAVVQAQSSCSTAQSIAAPFSFSESIVGTDNQSYYVDKCTSSVSDLPQGHWLVYKPSKSVIASISLDYLDSFTSPLEVIIFKGTCDSLTCVKDYFLQEQFLQTAPGDQYYILLYRHEGEYWDLPYLVVLEEYDAPVNDEMEGAIALTQDDVPYAGEYTLDGALSDFSEDACALDGSFGVWFTYTTTIPSEQVVLKATTGDNLSFGNVIGVQAWDGSSFTCVTTGSNTRKSVEWIADANVEYYILIGNFVPRIDGPLALIVQSLGSLQSPTAPANSEPAPSLPVSAPGPAPMETPPSIPNASNEGTSPAQSPVVTPGPSPTSETSRPGMTDGACFCIFLLCVIFV</sequence>
<dbReference type="InParanoid" id="A0A1Z5JV29"/>
<keyword evidence="3" id="KW-1185">Reference proteome</keyword>
<gene>
    <name evidence="2" type="ORF">FisN_18Lu297</name>
</gene>
<feature type="compositionally biased region" description="Low complexity" evidence="1">
    <location>
        <begin position="398"/>
        <end position="414"/>
    </location>
</feature>
<evidence type="ECO:0000313" key="2">
    <source>
        <dbReference type="EMBL" id="GAX17628.1"/>
    </source>
</evidence>
<evidence type="ECO:0000313" key="3">
    <source>
        <dbReference type="Proteomes" id="UP000198406"/>
    </source>
</evidence>
<evidence type="ECO:0000256" key="1">
    <source>
        <dbReference type="SAM" id="MobiDB-lite"/>
    </source>
</evidence>
<proteinExistence type="predicted"/>
<accession>A0A1Z5JV29</accession>
<dbReference type="AlphaFoldDB" id="A0A1Z5JV29"/>
<protein>
    <submittedName>
        <fullName evidence="2">Uncharacterized protein</fullName>
    </submittedName>
</protein>
<feature type="compositionally biased region" description="Polar residues" evidence="1">
    <location>
        <begin position="386"/>
        <end position="397"/>
    </location>
</feature>
<comment type="caution">
    <text evidence="2">The sequence shown here is derived from an EMBL/GenBank/DDBJ whole genome shotgun (WGS) entry which is preliminary data.</text>
</comment>
<feature type="region of interest" description="Disordered" evidence="1">
    <location>
        <begin position="357"/>
        <end position="414"/>
    </location>
</feature>
<organism evidence="2 3">
    <name type="scientific">Fistulifera solaris</name>
    <name type="common">Oleaginous diatom</name>
    <dbReference type="NCBI Taxonomy" id="1519565"/>
    <lineage>
        <taxon>Eukaryota</taxon>
        <taxon>Sar</taxon>
        <taxon>Stramenopiles</taxon>
        <taxon>Ochrophyta</taxon>
        <taxon>Bacillariophyta</taxon>
        <taxon>Bacillariophyceae</taxon>
        <taxon>Bacillariophycidae</taxon>
        <taxon>Naviculales</taxon>
        <taxon>Naviculaceae</taxon>
        <taxon>Fistulifera</taxon>
    </lineage>
</organism>
<feature type="compositionally biased region" description="Pro residues" evidence="1">
    <location>
        <begin position="373"/>
        <end position="385"/>
    </location>
</feature>
<reference evidence="2 3" key="1">
    <citation type="journal article" date="2015" name="Plant Cell">
        <title>Oil accumulation by the oleaginous diatom Fistulifera solaris as revealed by the genome and transcriptome.</title>
        <authorList>
            <person name="Tanaka T."/>
            <person name="Maeda Y."/>
            <person name="Veluchamy A."/>
            <person name="Tanaka M."/>
            <person name="Abida H."/>
            <person name="Marechal E."/>
            <person name="Bowler C."/>
            <person name="Muto M."/>
            <person name="Sunaga Y."/>
            <person name="Tanaka M."/>
            <person name="Yoshino T."/>
            <person name="Taniguchi T."/>
            <person name="Fukuda Y."/>
            <person name="Nemoto M."/>
            <person name="Matsumoto M."/>
            <person name="Wong P.S."/>
            <person name="Aburatani S."/>
            <person name="Fujibuchi W."/>
        </authorList>
    </citation>
    <scope>NUCLEOTIDE SEQUENCE [LARGE SCALE GENOMIC DNA]</scope>
    <source>
        <strain evidence="2 3">JPCC DA0580</strain>
    </source>
</reference>
<dbReference type="EMBL" id="BDSP01000118">
    <property type="protein sequence ID" value="GAX17628.1"/>
    <property type="molecule type" value="Genomic_DNA"/>
</dbReference>